<dbReference type="PROSITE" id="PS01075">
    <property type="entry name" value="ACETATE_KINASE_1"/>
    <property type="match status" value="1"/>
</dbReference>
<dbReference type="SUPFAM" id="SSF53067">
    <property type="entry name" value="Actin-like ATPase domain"/>
    <property type="match status" value="2"/>
</dbReference>
<evidence type="ECO:0000256" key="5">
    <source>
        <dbReference type="ARBA" id="ARBA00022840"/>
    </source>
</evidence>
<dbReference type="GO" id="GO:0005737">
    <property type="term" value="C:cytoplasm"/>
    <property type="evidence" value="ECO:0007669"/>
    <property type="project" value="UniProtKB-SubCell"/>
</dbReference>
<dbReference type="InterPro" id="IPR004372">
    <property type="entry name" value="Ac/propionate_kinase"/>
</dbReference>
<feature type="site" description="Transition state stabilizer" evidence="6">
    <location>
        <position position="183"/>
    </location>
</feature>
<comment type="cofactor">
    <cofactor evidence="6">
        <name>Mg(2+)</name>
        <dbReference type="ChEBI" id="CHEBI:18420"/>
    </cofactor>
    <cofactor evidence="6">
        <name>Mn(2+)</name>
        <dbReference type="ChEBI" id="CHEBI:29035"/>
    </cofactor>
    <text evidence="6">Mg(2+). Can also accept Mn(2+).</text>
</comment>
<feature type="binding site" evidence="6">
    <location>
        <begin position="211"/>
        <end position="215"/>
    </location>
    <ligand>
        <name>ATP</name>
        <dbReference type="ChEBI" id="CHEBI:30616"/>
    </ligand>
</feature>
<organism evidence="8 9">
    <name type="scientific">Rikenella microfusus</name>
    <dbReference type="NCBI Taxonomy" id="28139"/>
    <lineage>
        <taxon>Bacteria</taxon>
        <taxon>Pseudomonadati</taxon>
        <taxon>Bacteroidota</taxon>
        <taxon>Bacteroidia</taxon>
        <taxon>Bacteroidales</taxon>
        <taxon>Rikenellaceae</taxon>
        <taxon>Rikenella</taxon>
    </lineage>
</organism>
<evidence type="ECO:0000256" key="2">
    <source>
        <dbReference type="ARBA" id="ARBA00022679"/>
    </source>
</evidence>
<dbReference type="PIRSF" id="PIRSF000722">
    <property type="entry name" value="Acetate_prop_kin"/>
    <property type="match status" value="1"/>
</dbReference>
<dbReference type="InterPro" id="IPR000890">
    <property type="entry name" value="Aliphatic_acid_kin_short-chain"/>
</dbReference>
<dbReference type="PANTHER" id="PTHR21060:SF15">
    <property type="entry name" value="ACETATE KINASE-RELATED"/>
    <property type="match status" value="1"/>
</dbReference>
<keyword evidence="3 6" id="KW-0547">Nucleotide-binding</keyword>
<feature type="binding site" evidence="6">
    <location>
        <position position="14"/>
    </location>
    <ligand>
        <name>ATP</name>
        <dbReference type="ChEBI" id="CHEBI:30616"/>
    </ligand>
</feature>
<dbReference type="GO" id="GO:0006085">
    <property type="term" value="P:acetyl-CoA biosynthetic process"/>
    <property type="evidence" value="ECO:0007669"/>
    <property type="project" value="UniProtKB-UniRule"/>
</dbReference>
<dbReference type="GO" id="GO:0008776">
    <property type="term" value="F:acetate kinase activity"/>
    <property type="evidence" value="ECO:0007669"/>
    <property type="project" value="UniProtKB-UniRule"/>
</dbReference>
<evidence type="ECO:0000256" key="7">
    <source>
        <dbReference type="RuleBase" id="RU003835"/>
    </source>
</evidence>
<gene>
    <name evidence="6 8" type="primary">ackA</name>
    <name evidence="8" type="ORF">NCTC11190_01245</name>
</gene>
<feature type="binding site" evidence="6">
    <location>
        <begin position="286"/>
        <end position="288"/>
    </location>
    <ligand>
        <name>ATP</name>
        <dbReference type="ChEBI" id="CHEBI:30616"/>
    </ligand>
</feature>
<dbReference type="Pfam" id="PF00871">
    <property type="entry name" value="Acetate_kinase"/>
    <property type="match status" value="1"/>
</dbReference>
<keyword evidence="6" id="KW-0460">Magnesium</keyword>
<dbReference type="PRINTS" id="PR00471">
    <property type="entry name" value="ACETATEKNASE"/>
</dbReference>
<keyword evidence="6" id="KW-0479">Metal-binding</keyword>
<dbReference type="AlphaFoldDB" id="A0A379MQY1"/>
<dbReference type="RefSeq" id="WP_027290119.1">
    <property type="nucleotide sequence ID" value="NZ_CALVFX010000009.1"/>
</dbReference>
<keyword evidence="9" id="KW-1185">Reference proteome</keyword>
<dbReference type="STRING" id="880526.GCA_000427365_00200"/>
<name>A0A379MQY1_9BACT</name>
<dbReference type="GO" id="GO:0000287">
    <property type="term" value="F:magnesium ion binding"/>
    <property type="evidence" value="ECO:0007669"/>
    <property type="project" value="UniProtKB-UniRule"/>
</dbReference>
<keyword evidence="2 6" id="KW-0808">Transferase</keyword>
<dbReference type="Proteomes" id="UP000255233">
    <property type="component" value="Unassembled WGS sequence"/>
</dbReference>
<feature type="binding site" evidence="6">
    <location>
        <position position="7"/>
    </location>
    <ligand>
        <name>Mg(2+)</name>
        <dbReference type="ChEBI" id="CHEBI:18420"/>
    </ligand>
</feature>
<dbReference type="EC" id="2.7.2.1" evidence="6"/>
<comment type="function">
    <text evidence="6">Catalyzes the formation of acetyl phosphate from acetate and ATP. Can also catalyze the reverse reaction.</text>
</comment>
<evidence type="ECO:0000256" key="3">
    <source>
        <dbReference type="ARBA" id="ARBA00022741"/>
    </source>
</evidence>
<dbReference type="OrthoDB" id="9802453at2"/>
<comment type="caution">
    <text evidence="6">Lacks conserved residue(s) required for the propagation of feature annotation.</text>
</comment>
<feature type="binding site" evidence="6">
    <location>
        <position position="94"/>
    </location>
    <ligand>
        <name>substrate</name>
    </ligand>
</feature>
<dbReference type="NCBIfam" id="TIGR00016">
    <property type="entry name" value="ackA"/>
    <property type="match status" value="1"/>
</dbReference>
<reference evidence="8 9" key="1">
    <citation type="submission" date="2018-06" db="EMBL/GenBank/DDBJ databases">
        <authorList>
            <consortium name="Pathogen Informatics"/>
            <person name="Doyle S."/>
        </authorList>
    </citation>
    <scope>NUCLEOTIDE SEQUENCE [LARGE SCALE GENOMIC DNA]</scope>
    <source>
        <strain evidence="8 9">NCTC11190</strain>
    </source>
</reference>
<accession>A0A379MQY1</accession>
<sequence length="411" mass="45124">MIILVLNCGSSSIKYQLIRMSSQTEHKLLAKGLVERIGLTDGILTHKPTGKPKFEFVQSIPDHSVGINLILDALTDEHHGVIGSLSEISAAGHRVTHGGEYFSDSAIVNSTVKQQIESCFKLAPLHNPANLKGILSIERLLPTIPQVAVFDTSFHQTMPRECYLYAIPYKYYEEDRIRRYGFHGTSHKYVAQKGCKMTGLDFEKSKVITCHIGNGASITAIKDGKSFDTSMGFTTVDGLMMGTRSGEIDPGVLLDIMDKEGLNTQKATDLINKQSGLLGVSGISSDWRDVREAAENGNDRAQLALDMYMFRLKRFVGAYMAELEGADLLVFTGGIAENVAKLRHTVCKGLECMGIDLDNQANDAAYGEDAIISMPNSRVKVVVATTNEELVIASDTFRLLRKRPETTTAQE</sequence>
<evidence type="ECO:0000313" key="8">
    <source>
        <dbReference type="EMBL" id="SUE34028.1"/>
    </source>
</evidence>
<protein>
    <recommendedName>
        <fullName evidence="6">Acetate kinase</fullName>
        <ecNumber evidence="6">2.7.2.1</ecNumber>
    </recommendedName>
    <alternativeName>
        <fullName evidence="6">Acetokinase</fullName>
    </alternativeName>
</protein>
<comment type="pathway">
    <text evidence="6">Metabolic intermediate biosynthesis; acetyl-CoA biosynthesis; acetyl-CoA from acetate: step 1/2.</text>
</comment>
<dbReference type="HAMAP" id="MF_00020">
    <property type="entry name" value="Acetate_kinase"/>
    <property type="match status" value="1"/>
</dbReference>
<evidence type="ECO:0000256" key="1">
    <source>
        <dbReference type="ARBA" id="ARBA00008748"/>
    </source>
</evidence>
<dbReference type="CDD" id="cd24010">
    <property type="entry name" value="ASKHA_NBD_AcK_PK"/>
    <property type="match status" value="1"/>
</dbReference>
<evidence type="ECO:0000313" key="9">
    <source>
        <dbReference type="Proteomes" id="UP000255233"/>
    </source>
</evidence>
<feature type="site" description="Transition state stabilizer" evidence="6">
    <location>
        <position position="244"/>
    </location>
</feature>
<dbReference type="GO" id="GO:0005524">
    <property type="term" value="F:ATP binding"/>
    <property type="evidence" value="ECO:0007669"/>
    <property type="project" value="UniProtKB-KW"/>
</dbReference>
<dbReference type="EMBL" id="UGVL01000001">
    <property type="protein sequence ID" value="SUE34028.1"/>
    <property type="molecule type" value="Genomic_DNA"/>
</dbReference>
<feature type="binding site" evidence="6">
    <location>
        <position position="388"/>
    </location>
    <ligand>
        <name>Mg(2+)</name>
        <dbReference type="ChEBI" id="CHEBI:18420"/>
    </ligand>
</feature>
<keyword evidence="4 6" id="KW-0418">Kinase</keyword>
<dbReference type="PROSITE" id="PS01076">
    <property type="entry name" value="ACETATE_KINASE_2"/>
    <property type="match status" value="1"/>
</dbReference>
<dbReference type="InterPro" id="IPR043129">
    <property type="entry name" value="ATPase_NBD"/>
</dbReference>
<comment type="similarity">
    <text evidence="1 6 7">Belongs to the acetokinase family.</text>
</comment>
<evidence type="ECO:0000256" key="4">
    <source>
        <dbReference type="ARBA" id="ARBA00022777"/>
    </source>
</evidence>
<comment type="subcellular location">
    <subcellularLocation>
        <location evidence="6">Cytoplasm</location>
    </subcellularLocation>
</comment>
<comment type="subunit">
    <text evidence="6">Homodimer.</text>
</comment>
<dbReference type="InterPro" id="IPR023865">
    <property type="entry name" value="Aliphatic_acid_kinase_CS"/>
</dbReference>
<keyword evidence="6" id="KW-0963">Cytoplasm</keyword>
<comment type="catalytic activity">
    <reaction evidence="6">
        <text>acetate + ATP = acetyl phosphate + ADP</text>
        <dbReference type="Rhea" id="RHEA:11352"/>
        <dbReference type="ChEBI" id="CHEBI:22191"/>
        <dbReference type="ChEBI" id="CHEBI:30089"/>
        <dbReference type="ChEBI" id="CHEBI:30616"/>
        <dbReference type="ChEBI" id="CHEBI:456216"/>
        <dbReference type="EC" id="2.7.2.1"/>
    </reaction>
</comment>
<feature type="active site" description="Proton donor/acceptor" evidence="6">
    <location>
        <position position="151"/>
    </location>
</feature>
<evidence type="ECO:0000256" key="6">
    <source>
        <dbReference type="HAMAP-Rule" id="MF_00020"/>
    </source>
</evidence>
<dbReference type="GO" id="GO:0006083">
    <property type="term" value="P:acetate metabolic process"/>
    <property type="evidence" value="ECO:0007669"/>
    <property type="project" value="TreeGrafter"/>
</dbReference>
<dbReference type="PANTHER" id="PTHR21060">
    <property type="entry name" value="ACETATE KINASE"/>
    <property type="match status" value="1"/>
</dbReference>
<proteinExistence type="inferred from homology"/>
<dbReference type="Gene3D" id="3.30.420.40">
    <property type="match status" value="2"/>
</dbReference>
<keyword evidence="5 6" id="KW-0067">ATP-binding</keyword>
<dbReference type="UniPathway" id="UPA00340">
    <property type="reaction ID" value="UER00458"/>
</dbReference>